<proteinExistence type="predicted"/>
<dbReference type="AlphaFoldDB" id="A0A0H3HQW8"/>
<sequence length="33" mass="3343">METPTAAGMRPSENRSAAGRGRIEAAGADPADK</sequence>
<gene>
    <name evidence="2" type="ordered locus">BP1026B_I2705</name>
</gene>
<evidence type="ECO:0000256" key="1">
    <source>
        <dbReference type="SAM" id="MobiDB-lite"/>
    </source>
</evidence>
<protein>
    <submittedName>
        <fullName evidence="2">Uncharacterized protein</fullName>
    </submittedName>
</protein>
<name>A0A0H3HQW8_BURP2</name>
<reference evidence="2 3" key="1">
    <citation type="journal article" date="2012" name="PLoS ONE">
        <title>Evolution of Burkholderia pseudomallei in recurrent melioidosis.</title>
        <authorList>
            <person name="Hayden H.S."/>
            <person name="Lim R."/>
            <person name="Brittnacher M.J."/>
            <person name="Sims E.H."/>
            <person name="Ramage E.R."/>
            <person name="Fong C."/>
            <person name="Wu Z."/>
            <person name="Crist E."/>
            <person name="Chang J."/>
            <person name="Zhou Y."/>
            <person name="Radey M."/>
            <person name="Rohmer L."/>
            <person name="Haugen E."/>
            <person name="Gillett W."/>
            <person name="Wuthiekanun V."/>
            <person name="Peacock S.J."/>
            <person name="Kaul R."/>
            <person name="Miller S.I."/>
            <person name="Manoil C."/>
            <person name="Jacobs M.A."/>
        </authorList>
    </citation>
    <scope>NUCLEOTIDE SEQUENCE [LARGE SCALE GENOMIC DNA]</scope>
    <source>
        <strain evidence="2 3">1026b</strain>
    </source>
</reference>
<organism evidence="2 3">
    <name type="scientific">Burkholderia pseudomallei (strain 1026b)</name>
    <dbReference type="NCBI Taxonomy" id="884204"/>
    <lineage>
        <taxon>Bacteria</taxon>
        <taxon>Pseudomonadati</taxon>
        <taxon>Pseudomonadota</taxon>
        <taxon>Betaproteobacteria</taxon>
        <taxon>Burkholderiales</taxon>
        <taxon>Burkholderiaceae</taxon>
        <taxon>Burkholderia</taxon>
        <taxon>pseudomallei group</taxon>
    </lineage>
</organism>
<dbReference type="Proteomes" id="UP000010087">
    <property type="component" value="Chromosome 1"/>
</dbReference>
<evidence type="ECO:0000313" key="2">
    <source>
        <dbReference type="EMBL" id="AFI67295.1"/>
    </source>
</evidence>
<evidence type="ECO:0000313" key="3">
    <source>
        <dbReference type="Proteomes" id="UP000010087"/>
    </source>
</evidence>
<accession>A0A0H3HQW8</accession>
<feature type="region of interest" description="Disordered" evidence="1">
    <location>
        <begin position="1"/>
        <end position="33"/>
    </location>
</feature>
<dbReference type="EMBL" id="CP002833">
    <property type="protein sequence ID" value="AFI67295.1"/>
    <property type="molecule type" value="Genomic_DNA"/>
</dbReference>
<feature type="compositionally biased region" description="Low complexity" evidence="1">
    <location>
        <begin position="15"/>
        <end position="33"/>
    </location>
</feature>
<dbReference type="KEGG" id="bpz:BP1026B_I2705"/>